<gene>
    <name evidence="8" type="ORF">K8W16_04590</name>
</gene>
<dbReference type="AlphaFoldDB" id="A0A921DQU1"/>
<keyword evidence="3" id="KW-0479">Metal-binding</keyword>
<dbReference type="CDD" id="cd08168">
    <property type="entry name" value="Cytochrom_C3"/>
    <property type="match status" value="1"/>
</dbReference>
<keyword evidence="6" id="KW-0472">Membrane</keyword>
<keyword evidence="1" id="KW-0813">Transport</keyword>
<name>A0A921DQU1_9BACT</name>
<evidence type="ECO:0000256" key="3">
    <source>
        <dbReference type="ARBA" id="ARBA00022723"/>
    </source>
</evidence>
<evidence type="ECO:0000256" key="2">
    <source>
        <dbReference type="ARBA" id="ARBA00022617"/>
    </source>
</evidence>
<accession>A0A921DQU1</accession>
<reference evidence="8" key="2">
    <citation type="submission" date="2021-09" db="EMBL/GenBank/DDBJ databases">
        <authorList>
            <person name="Gilroy R."/>
        </authorList>
    </citation>
    <scope>NUCLEOTIDE SEQUENCE</scope>
    <source>
        <strain evidence="8">ChiGjej2B2-19336</strain>
    </source>
</reference>
<keyword evidence="6" id="KW-1133">Transmembrane helix</keyword>
<proteinExistence type="predicted"/>
<dbReference type="Proteomes" id="UP000698963">
    <property type="component" value="Unassembled WGS sequence"/>
</dbReference>
<evidence type="ECO:0000256" key="4">
    <source>
        <dbReference type="ARBA" id="ARBA00022982"/>
    </source>
</evidence>
<evidence type="ECO:0000256" key="1">
    <source>
        <dbReference type="ARBA" id="ARBA00022448"/>
    </source>
</evidence>
<dbReference type="SUPFAM" id="SSF48695">
    <property type="entry name" value="Multiheme cytochromes"/>
    <property type="match status" value="1"/>
</dbReference>
<dbReference type="PANTHER" id="PTHR39425">
    <property type="entry name" value="LIPOPROTEIN CYTOCHROME C"/>
    <property type="match status" value="1"/>
</dbReference>
<feature type="transmembrane region" description="Helical" evidence="6">
    <location>
        <begin position="20"/>
        <end position="39"/>
    </location>
</feature>
<dbReference type="GO" id="GO:0046872">
    <property type="term" value="F:metal ion binding"/>
    <property type="evidence" value="ECO:0007669"/>
    <property type="project" value="UniProtKB-KW"/>
</dbReference>
<dbReference type="InterPro" id="IPR053547">
    <property type="entry name" value="Multiheme_cyt_c_menaq_reduct"/>
</dbReference>
<evidence type="ECO:0000256" key="5">
    <source>
        <dbReference type="ARBA" id="ARBA00023004"/>
    </source>
</evidence>
<protein>
    <submittedName>
        <fullName evidence="8">Cytochrome c family protein</fullName>
    </submittedName>
</protein>
<keyword evidence="5" id="KW-0408">Iron</keyword>
<dbReference type="EMBL" id="DYZA01000084">
    <property type="protein sequence ID" value="HJD96905.1"/>
    <property type="molecule type" value="Genomic_DNA"/>
</dbReference>
<dbReference type="InterPro" id="IPR020942">
    <property type="entry name" value="Cyt_c_III_dom"/>
</dbReference>
<evidence type="ECO:0000313" key="9">
    <source>
        <dbReference type="Proteomes" id="UP000698963"/>
    </source>
</evidence>
<evidence type="ECO:0000256" key="6">
    <source>
        <dbReference type="SAM" id="Phobius"/>
    </source>
</evidence>
<keyword evidence="6" id="KW-0812">Transmembrane</keyword>
<evidence type="ECO:0000313" key="8">
    <source>
        <dbReference type="EMBL" id="HJD96905.1"/>
    </source>
</evidence>
<reference evidence="8" key="1">
    <citation type="journal article" date="2021" name="PeerJ">
        <title>Extensive microbial diversity within the chicken gut microbiome revealed by metagenomics and culture.</title>
        <authorList>
            <person name="Gilroy R."/>
            <person name="Ravi A."/>
            <person name="Getino M."/>
            <person name="Pursley I."/>
            <person name="Horton D.L."/>
            <person name="Alikhan N.F."/>
            <person name="Baker D."/>
            <person name="Gharbi K."/>
            <person name="Hall N."/>
            <person name="Watson M."/>
            <person name="Adriaenssens E.M."/>
            <person name="Foster-Nyarko E."/>
            <person name="Jarju S."/>
            <person name="Secka A."/>
            <person name="Antonio M."/>
            <person name="Oren A."/>
            <person name="Chaudhuri R.R."/>
            <person name="La Ragione R."/>
            <person name="Hildebrand F."/>
            <person name="Pallen M.J."/>
        </authorList>
    </citation>
    <scope>NUCLEOTIDE SEQUENCE</scope>
    <source>
        <strain evidence="8">ChiGjej2B2-19336</strain>
    </source>
</reference>
<keyword evidence="2" id="KW-0349">Heme</keyword>
<sequence length="211" mass="23672">MEERNNTTTPANAAKKCCCGWGAFVVGLVVALILGWWVLPNLMKETKRQPIAFSHVEHVQNQGMTCEQCHFVRADGTFSGTPTTAQCAECHSTILGSDPEEARFVREYVQTGREIKSEWLIYQKQPDNVFFSHVLHFGPLAELKGPKEIAAFCSRCHLNVAETDVPPVYRENRLSGYSENTMLMWGCERCHAEHMAMGNTNASNACFTCHK</sequence>
<keyword evidence="4" id="KW-0249">Electron transport</keyword>
<evidence type="ECO:0000259" key="7">
    <source>
        <dbReference type="Pfam" id="PF02085"/>
    </source>
</evidence>
<dbReference type="RefSeq" id="WP_304121526.1">
    <property type="nucleotide sequence ID" value="NZ_DYZA01000084.1"/>
</dbReference>
<dbReference type="GO" id="GO:0020037">
    <property type="term" value="F:heme binding"/>
    <property type="evidence" value="ECO:0007669"/>
    <property type="project" value="InterPro"/>
</dbReference>
<comment type="caution">
    <text evidence="8">The sequence shown here is derived from an EMBL/GenBank/DDBJ whole genome shotgun (WGS) entry which is preliminary data.</text>
</comment>
<dbReference type="Gene3D" id="3.90.10.10">
    <property type="entry name" value="Cytochrome C3"/>
    <property type="match status" value="2"/>
</dbReference>
<dbReference type="InterPro" id="IPR036280">
    <property type="entry name" value="Multihaem_cyt_sf"/>
</dbReference>
<feature type="domain" description="Class III cytochrome C" evidence="7">
    <location>
        <begin position="44"/>
        <end position="95"/>
    </location>
</feature>
<dbReference type="Pfam" id="PF02085">
    <property type="entry name" value="Cytochrom_CIII"/>
    <property type="match status" value="1"/>
</dbReference>
<dbReference type="NCBIfam" id="NF041781">
    <property type="entry name" value="mnquin_red_QrcA"/>
    <property type="match status" value="1"/>
</dbReference>
<dbReference type="GO" id="GO:0009055">
    <property type="term" value="F:electron transfer activity"/>
    <property type="evidence" value="ECO:0007669"/>
    <property type="project" value="InterPro"/>
</dbReference>
<organism evidence="8 9">
    <name type="scientific">Mailhella massiliensis</name>
    <dbReference type="NCBI Taxonomy" id="1903261"/>
    <lineage>
        <taxon>Bacteria</taxon>
        <taxon>Pseudomonadati</taxon>
        <taxon>Thermodesulfobacteriota</taxon>
        <taxon>Desulfovibrionia</taxon>
        <taxon>Desulfovibrionales</taxon>
        <taxon>Desulfovibrionaceae</taxon>
        <taxon>Mailhella</taxon>
    </lineage>
</organism>
<dbReference type="PANTHER" id="PTHR39425:SF1">
    <property type="entry name" value="CYTOCHROME C7-LIKE DOMAIN-CONTAINING PROTEIN"/>
    <property type="match status" value="1"/>
</dbReference>